<dbReference type="PANTHER" id="PTHR47396">
    <property type="entry name" value="TYPE I RESTRICTION ENZYME ECOKI R PROTEIN"/>
    <property type="match status" value="1"/>
</dbReference>
<sequence>MIPAFNRAVCGELTKYLDPTGQPKTLVFCVTNAHADMVVDELRNAFKKKYPQLEHDAIIKITGDADKDAKKVQSMIVRFNKERLPNIVVTVDLLTTGVDIPSICNIVFLRKVKSRILYEQMKGRATRLCPSVGKPALRFSTVLISTARWKASIPCARWLCVHSGTANAGQ</sequence>
<dbReference type="Proteomes" id="UP000254387">
    <property type="component" value="Unassembled WGS sequence"/>
</dbReference>
<dbReference type="Pfam" id="PF00271">
    <property type="entry name" value="Helicase_C"/>
    <property type="match status" value="1"/>
</dbReference>
<dbReference type="SMART" id="SM00490">
    <property type="entry name" value="HELICc"/>
    <property type="match status" value="1"/>
</dbReference>
<gene>
    <name evidence="2" type="ORF">NCTC5053_04003</name>
</gene>
<dbReference type="SUPFAM" id="SSF52540">
    <property type="entry name" value="P-loop containing nucleoside triphosphate hydrolases"/>
    <property type="match status" value="1"/>
</dbReference>
<organism evidence="2 3">
    <name type="scientific">Klebsiella pneumoniae</name>
    <dbReference type="NCBI Taxonomy" id="573"/>
    <lineage>
        <taxon>Bacteria</taxon>
        <taxon>Pseudomonadati</taxon>
        <taxon>Pseudomonadota</taxon>
        <taxon>Gammaproteobacteria</taxon>
        <taxon>Enterobacterales</taxon>
        <taxon>Enterobacteriaceae</taxon>
        <taxon>Klebsiella/Raoultella group</taxon>
        <taxon>Klebsiella</taxon>
        <taxon>Klebsiella pneumoniae complex</taxon>
    </lineage>
</organism>
<evidence type="ECO:0000313" key="3">
    <source>
        <dbReference type="Proteomes" id="UP000254387"/>
    </source>
</evidence>
<dbReference type="EMBL" id="UGMN01000004">
    <property type="protein sequence ID" value="STV31632.1"/>
    <property type="molecule type" value="Genomic_DNA"/>
</dbReference>
<evidence type="ECO:0000259" key="1">
    <source>
        <dbReference type="PROSITE" id="PS51194"/>
    </source>
</evidence>
<proteinExistence type="predicted"/>
<dbReference type="CDD" id="cd18799">
    <property type="entry name" value="SF2_C_EcoAI-like"/>
    <property type="match status" value="1"/>
</dbReference>
<dbReference type="Gene3D" id="3.40.50.300">
    <property type="entry name" value="P-loop containing nucleotide triphosphate hydrolases"/>
    <property type="match status" value="1"/>
</dbReference>
<protein>
    <submittedName>
        <fullName evidence="2">Type I restriction-modification system</fullName>
    </submittedName>
</protein>
<dbReference type="PANTHER" id="PTHR47396:SF1">
    <property type="entry name" value="ATP-DEPENDENT HELICASE IRC3-RELATED"/>
    <property type="match status" value="1"/>
</dbReference>
<dbReference type="GO" id="GO:0005829">
    <property type="term" value="C:cytosol"/>
    <property type="evidence" value="ECO:0007669"/>
    <property type="project" value="TreeGrafter"/>
</dbReference>
<reference evidence="2 3" key="1">
    <citation type="submission" date="2018-06" db="EMBL/GenBank/DDBJ databases">
        <authorList>
            <consortium name="Pathogen Informatics"/>
            <person name="Doyle S."/>
        </authorList>
    </citation>
    <scope>NUCLEOTIDE SEQUENCE [LARGE SCALE GENOMIC DNA]</scope>
    <source>
        <strain evidence="2 3">NCTC5053</strain>
    </source>
</reference>
<dbReference type="InterPro" id="IPR001650">
    <property type="entry name" value="Helicase_C-like"/>
</dbReference>
<accession>A0A378B8P7</accession>
<dbReference type="AlphaFoldDB" id="A0A378B8P7"/>
<evidence type="ECO:0000313" key="2">
    <source>
        <dbReference type="EMBL" id="STV31632.1"/>
    </source>
</evidence>
<name>A0A378B8P7_KLEPN</name>
<dbReference type="InterPro" id="IPR050742">
    <property type="entry name" value="Helicase_Restrict-Modif_Enz"/>
</dbReference>
<dbReference type="InterPro" id="IPR027417">
    <property type="entry name" value="P-loop_NTPase"/>
</dbReference>
<dbReference type="PROSITE" id="PS51194">
    <property type="entry name" value="HELICASE_CTER"/>
    <property type="match status" value="1"/>
</dbReference>
<feature type="domain" description="Helicase C-terminal" evidence="1">
    <location>
        <begin position="12"/>
        <end position="170"/>
    </location>
</feature>